<dbReference type="PANTHER" id="PTHR32343">
    <property type="entry name" value="SERINE/ARGININE-RICH SPLICING FACTOR"/>
    <property type="match status" value="1"/>
</dbReference>
<evidence type="ECO:0000256" key="1">
    <source>
        <dbReference type="SAM" id="MobiDB-lite"/>
    </source>
</evidence>
<organism evidence="2 3">
    <name type="scientific">Clitoria ternatea</name>
    <name type="common">Butterfly pea</name>
    <dbReference type="NCBI Taxonomy" id="43366"/>
    <lineage>
        <taxon>Eukaryota</taxon>
        <taxon>Viridiplantae</taxon>
        <taxon>Streptophyta</taxon>
        <taxon>Embryophyta</taxon>
        <taxon>Tracheophyta</taxon>
        <taxon>Spermatophyta</taxon>
        <taxon>Magnoliopsida</taxon>
        <taxon>eudicotyledons</taxon>
        <taxon>Gunneridae</taxon>
        <taxon>Pentapetalae</taxon>
        <taxon>rosids</taxon>
        <taxon>fabids</taxon>
        <taxon>Fabales</taxon>
        <taxon>Fabaceae</taxon>
        <taxon>Papilionoideae</taxon>
        <taxon>50 kb inversion clade</taxon>
        <taxon>NPAAA clade</taxon>
        <taxon>indigoferoid/millettioid clade</taxon>
        <taxon>Phaseoleae</taxon>
        <taxon>Clitoria</taxon>
    </lineage>
</organism>
<name>A0AAN9JN17_CLITE</name>
<dbReference type="EMBL" id="JAYKXN010000003">
    <property type="protein sequence ID" value="KAK7300808.1"/>
    <property type="molecule type" value="Genomic_DNA"/>
</dbReference>
<keyword evidence="3" id="KW-1185">Reference proteome</keyword>
<reference evidence="2 3" key="1">
    <citation type="submission" date="2024-01" db="EMBL/GenBank/DDBJ databases">
        <title>The genomes of 5 underutilized Papilionoideae crops provide insights into root nodulation and disease resistance.</title>
        <authorList>
            <person name="Yuan L."/>
        </authorList>
    </citation>
    <scope>NUCLEOTIDE SEQUENCE [LARGE SCALE GENOMIC DNA]</scope>
    <source>
        <strain evidence="2">LY-2023</strain>
        <tissue evidence="2">Leaf</tissue>
    </source>
</reference>
<sequence>MSARGFILGKDALNRANSFDEKHQLSSTTTTKVVSLDNKVSEKTKLAISATKRSVASAGYAIMRNCYMFTGVAWITGAYNKVLKDPSGNNTTTLEESIEIPPPRPKRKPIHPYPRKLVEIPKKEIPNLEHPLRSNSLKSSDCGQENNSPKVFQKANKRARIHSKFQMSETQDGANRTFHCFSNYSFHFLVTFSLLHSHTLLNL</sequence>
<dbReference type="Proteomes" id="UP001359559">
    <property type="component" value="Unassembled WGS sequence"/>
</dbReference>
<protein>
    <submittedName>
        <fullName evidence="2">Uncharacterized protein</fullName>
    </submittedName>
</protein>
<proteinExistence type="predicted"/>
<feature type="region of interest" description="Disordered" evidence="1">
    <location>
        <begin position="130"/>
        <end position="149"/>
    </location>
</feature>
<feature type="region of interest" description="Disordered" evidence="1">
    <location>
        <begin position="91"/>
        <end position="112"/>
    </location>
</feature>
<comment type="caution">
    <text evidence="2">The sequence shown here is derived from an EMBL/GenBank/DDBJ whole genome shotgun (WGS) entry which is preliminary data.</text>
</comment>
<evidence type="ECO:0000313" key="2">
    <source>
        <dbReference type="EMBL" id="KAK7300808.1"/>
    </source>
</evidence>
<feature type="compositionally biased region" description="Polar residues" evidence="1">
    <location>
        <begin position="133"/>
        <end position="149"/>
    </location>
</feature>
<evidence type="ECO:0000313" key="3">
    <source>
        <dbReference type="Proteomes" id="UP001359559"/>
    </source>
</evidence>
<accession>A0AAN9JN17</accession>
<dbReference type="PANTHER" id="PTHR32343:SF37">
    <property type="entry name" value="BINDING PARTNER OF ACD11 1"/>
    <property type="match status" value="1"/>
</dbReference>
<gene>
    <name evidence="2" type="ORF">RJT34_11659</name>
</gene>
<dbReference type="AlphaFoldDB" id="A0AAN9JN17"/>